<dbReference type="Pfam" id="PF13180">
    <property type="entry name" value="PDZ_2"/>
    <property type="match status" value="1"/>
</dbReference>
<dbReference type="NCBIfam" id="TIGR01713">
    <property type="entry name" value="typeII_sec_gspC"/>
    <property type="match status" value="1"/>
</dbReference>
<evidence type="ECO:0000256" key="2">
    <source>
        <dbReference type="ARBA" id="ARBA00007986"/>
    </source>
</evidence>
<dbReference type="InterPro" id="IPR001639">
    <property type="entry name" value="T2SS_protein-GspC"/>
</dbReference>
<reference evidence="13 14" key="1">
    <citation type="submission" date="2019-06" db="EMBL/GenBank/DDBJ databases">
        <title>Whole genome sequence for Cellvibrionaceae sp. R142.</title>
        <authorList>
            <person name="Wang G."/>
        </authorList>
    </citation>
    <scope>NUCLEOTIDE SEQUENCE [LARGE SCALE GENOMIC DNA]</scope>
    <source>
        <strain evidence="13 14">R142</strain>
    </source>
</reference>
<feature type="domain" description="PDZ" evidence="12">
    <location>
        <begin position="256"/>
        <end position="311"/>
    </location>
</feature>
<evidence type="ECO:0000256" key="3">
    <source>
        <dbReference type="ARBA" id="ARBA00022448"/>
    </source>
</evidence>
<dbReference type="OrthoDB" id="1491375at2"/>
<evidence type="ECO:0000256" key="6">
    <source>
        <dbReference type="ARBA" id="ARBA00022692"/>
    </source>
</evidence>
<proteinExistence type="inferred from homology"/>
<feature type="compositionally biased region" description="Low complexity" evidence="10">
    <location>
        <begin position="199"/>
        <end position="213"/>
    </location>
</feature>
<comment type="caution">
    <text evidence="13">The sequence shown here is derived from an EMBL/GenBank/DDBJ whole genome shotgun (WGS) entry which is preliminary data.</text>
</comment>
<evidence type="ECO:0000313" key="13">
    <source>
        <dbReference type="EMBL" id="TQV82516.1"/>
    </source>
</evidence>
<evidence type="ECO:0000256" key="5">
    <source>
        <dbReference type="ARBA" id="ARBA00022519"/>
    </source>
</evidence>
<comment type="subcellular location">
    <subcellularLocation>
        <location evidence="1">Cell inner membrane</location>
    </subcellularLocation>
</comment>
<feature type="domain" description="Type II secretion system protein GspC N-terminal" evidence="11">
    <location>
        <begin position="36"/>
        <end position="183"/>
    </location>
</feature>
<dbReference type="RefSeq" id="WP_142903532.1">
    <property type="nucleotide sequence ID" value="NZ_ML660090.1"/>
</dbReference>
<evidence type="ECO:0000313" key="14">
    <source>
        <dbReference type="Proteomes" id="UP000319732"/>
    </source>
</evidence>
<sequence length="317" mass="34288">MAASPLAQSALQQLNRSAAYLQRLPAAWWRQLCLALLAFWLCHTLAQLFWLLMPEPELAPLDAAALPVAVAAAGDNGASAVDIDALKSLNLFGEASKTEQTVVQENPEPQIEAAEETRLSLTLVGVVASSNPAAARAIIADAREQAIYSIDDELPVGQSVKLARVMDRQVILNNNGRYESLSLFDETTSGRRGPAISNRRPPVTTSRPRTRPVASAPRNLSRAQQSLADVMKVSIVREGGEVKGYKIRPGRNRSMFEQLGLQANDVVTAVNGITLDSSSKAMDVYKTMKGKTSAQLEIQRDGEVLTVDVDLDEVGEE</sequence>
<protein>
    <submittedName>
        <fullName evidence="13">Type II secretion system protein GspC</fullName>
    </submittedName>
</protein>
<feature type="region of interest" description="Disordered" evidence="10">
    <location>
        <begin position="187"/>
        <end position="221"/>
    </location>
</feature>
<dbReference type="InterPro" id="IPR024961">
    <property type="entry name" value="T2SS_GspC_N"/>
</dbReference>
<keyword evidence="6" id="KW-0812">Transmembrane</keyword>
<dbReference type="EMBL" id="VHSG01000007">
    <property type="protein sequence ID" value="TQV82516.1"/>
    <property type="molecule type" value="Genomic_DNA"/>
</dbReference>
<gene>
    <name evidence="13" type="primary">gspC</name>
    <name evidence="13" type="ORF">FKG94_07205</name>
</gene>
<dbReference type="GO" id="GO:0015627">
    <property type="term" value="C:type II protein secretion system complex"/>
    <property type="evidence" value="ECO:0007669"/>
    <property type="project" value="InterPro"/>
</dbReference>
<dbReference type="GO" id="GO:0005886">
    <property type="term" value="C:plasma membrane"/>
    <property type="evidence" value="ECO:0007669"/>
    <property type="project" value="UniProtKB-SubCell"/>
</dbReference>
<evidence type="ECO:0000256" key="7">
    <source>
        <dbReference type="ARBA" id="ARBA00022927"/>
    </source>
</evidence>
<keyword evidence="7" id="KW-0653">Protein transport</keyword>
<dbReference type="Proteomes" id="UP000319732">
    <property type="component" value="Unassembled WGS sequence"/>
</dbReference>
<keyword evidence="8" id="KW-1133">Transmembrane helix</keyword>
<organism evidence="13 14">
    <name type="scientific">Exilibacterium tricleocarpae</name>
    <dbReference type="NCBI Taxonomy" id="2591008"/>
    <lineage>
        <taxon>Bacteria</taxon>
        <taxon>Pseudomonadati</taxon>
        <taxon>Pseudomonadota</taxon>
        <taxon>Gammaproteobacteria</taxon>
        <taxon>Cellvibrionales</taxon>
        <taxon>Cellvibrionaceae</taxon>
        <taxon>Exilibacterium</taxon>
    </lineage>
</organism>
<keyword evidence="3" id="KW-0813">Transport</keyword>
<keyword evidence="4" id="KW-1003">Cell membrane</keyword>
<keyword evidence="9" id="KW-0472">Membrane</keyword>
<dbReference type="SUPFAM" id="SSF50156">
    <property type="entry name" value="PDZ domain-like"/>
    <property type="match status" value="1"/>
</dbReference>
<evidence type="ECO:0000256" key="8">
    <source>
        <dbReference type="ARBA" id="ARBA00022989"/>
    </source>
</evidence>
<dbReference type="InterPro" id="IPR036034">
    <property type="entry name" value="PDZ_sf"/>
</dbReference>
<dbReference type="GO" id="GO:0015628">
    <property type="term" value="P:protein secretion by the type II secretion system"/>
    <property type="evidence" value="ECO:0007669"/>
    <property type="project" value="InterPro"/>
</dbReference>
<evidence type="ECO:0000256" key="10">
    <source>
        <dbReference type="SAM" id="MobiDB-lite"/>
    </source>
</evidence>
<evidence type="ECO:0000256" key="4">
    <source>
        <dbReference type="ARBA" id="ARBA00022475"/>
    </source>
</evidence>
<keyword evidence="5" id="KW-0997">Cell inner membrane</keyword>
<evidence type="ECO:0000256" key="1">
    <source>
        <dbReference type="ARBA" id="ARBA00004533"/>
    </source>
</evidence>
<dbReference type="InterPro" id="IPR001478">
    <property type="entry name" value="PDZ"/>
</dbReference>
<accession>A0A545TZ71</accession>
<evidence type="ECO:0000256" key="9">
    <source>
        <dbReference type="ARBA" id="ARBA00023136"/>
    </source>
</evidence>
<name>A0A545TZ71_9GAMM</name>
<evidence type="ECO:0000259" key="12">
    <source>
        <dbReference type="Pfam" id="PF13180"/>
    </source>
</evidence>
<dbReference type="Gene3D" id="2.30.42.10">
    <property type="match status" value="1"/>
</dbReference>
<dbReference type="Gene3D" id="2.30.30.830">
    <property type="match status" value="1"/>
</dbReference>
<evidence type="ECO:0000259" key="11">
    <source>
        <dbReference type="Pfam" id="PF11356"/>
    </source>
</evidence>
<dbReference type="Pfam" id="PF11356">
    <property type="entry name" value="T2SSC"/>
    <property type="match status" value="1"/>
</dbReference>
<dbReference type="AlphaFoldDB" id="A0A545TZ71"/>
<keyword evidence="14" id="KW-1185">Reference proteome</keyword>
<comment type="similarity">
    <text evidence="2">Belongs to the GSP C family.</text>
</comment>